<evidence type="ECO:0000313" key="4">
    <source>
        <dbReference type="Proteomes" id="UP000011560"/>
    </source>
</evidence>
<accession>M0BF31</accession>
<evidence type="ECO:0000259" key="2">
    <source>
        <dbReference type="Pfam" id="PF12680"/>
    </source>
</evidence>
<sequence>MTDSGPRHDPVSVPAGESARDRRELLTSYYALVDAGDIDGLVTLFADDIRYERPGQETIEGIDELRRFYERGRPLEDGSHELSRILVEDTSAAVRGTFSGRLDGDPVSFGFADHHEFDADGLITERYTFTDRDSV</sequence>
<dbReference type="STRING" id="1227490.C479_13033"/>
<dbReference type="Gene3D" id="3.10.450.50">
    <property type="match status" value="1"/>
</dbReference>
<dbReference type="InterPro" id="IPR037401">
    <property type="entry name" value="SnoaL-like"/>
</dbReference>
<reference evidence="3 4" key="1">
    <citation type="journal article" date="2014" name="PLoS Genet.">
        <title>Phylogenetically driven sequencing of extremely halophilic archaea reveals strategies for static and dynamic osmo-response.</title>
        <authorList>
            <person name="Becker E.A."/>
            <person name="Seitzer P.M."/>
            <person name="Tritt A."/>
            <person name="Larsen D."/>
            <person name="Krusor M."/>
            <person name="Yao A.I."/>
            <person name="Wu D."/>
            <person name="Madern D."/>
            <person name="Eisen J.A."/>
            <person name="Darling A.E."/>
            <person name="Facciotti M.T."/>
        </authorList>
    </citation>
    <scope>NUCLEOTIDE SEQUENCE [LARGE SCALE GENOMIC DNA]</scope>
    <source>
        <strain evidence="3 4">JCM 14624</strain>
    </source>
</reference>
<name>M0BF31_9EURY</name>
<dbReference type="SUPFAM" id="SSF54427">
    <property type="entry name" value="NTF2-like"/>
    <property type="match status" value="1"/>
</dbReference>
<evidence type="ECO:0000256" key="1">
    <source>
        <dbReference type="SAM" id="MobiDB-lite"/>
    </source>
</evidence>
<keyword evidence="4" id="KW-1185">Reference proteome</keyword>
<gene>
    <name evidence="3" type="ORF">C479_13033</name>
</gene>
<feature type="domain" description="SnoaL-like" evidence="2">
    <location>
        <begin position="27"/>
        <end position="125"/>
    </location>
</feature>
<dbReference type="RefSeq" id="WP_007703386.1">
    <property type="nucleotide sequence ID" value="NZ_AOIQ01000021.1"/>
</dbReference>
<dbReference type="Proteomes" id="UP000011560">
    <property type="component" value="Unassembled WGS sequence"/>
</dbReference>
<comment type="caution">
    <text evidence="3">The sequence shown here is derived from an EMBL/GenBank/DDBJ whole genome shotgun (WGS) entry which is preliminary data.</text>
</comment>
<evidence type="ECO:0000313" key="3">
    <source>
        <dbReference type="EMBL" id="ELZ08264.1"/>
    </source>
</evidence>
<protein>
    <recommendedName>
        <fullName evidence="2">SnoaL-like domain-containing protein</fullName>
    </recommendedName>
</protein>
<dbReference type="Pfam" id="PF12680">
    <property type="entry name" value="SnoaL_2"/>
    <property type="match status" value="1"/>
</dbReference>
<dbReference type="InterPro" id="IPR032710">
    <property type="entry name" value="NTF2-like_dom_sf"/>
</dbReference>
<feature type="region of interest" description="Disordered" evidence="1">
    <location>
        <begin position="1"/>
        <end position="20"/>
    </location>
</feature>
<dbReference type="AlphaFoldDB" id="M0BF31"/>
<feature type="compositionally biased region" description="Basic and acidic residues" evidence="1">
    <location>
        <begin position="1"/>
        <end position="10"/>
    </location>
</feature>
<organism evidence="3 4">
    <name type="scientific">Halovivax asiaticus JCM 14624</name>
    <dbReference type="NCBI Taxonomy" id="1227490"/>
    <lineage>
        <taxon>Archaea</taxon>
        <taxon>Methanobacteriati</taxon>
        <taxon>Methanobacteriota</taxon>
        <taxon>Stenosarchaea group</taxon>
        <taxon>Halobacteria</taxon>
        <taxon>Halobacteriales</taxon>
        <taxon>Natrialbaceae</taxon>
        <taxon>Halovivax</taxon>
    </lineage>
</organism>
<proteinExistence type="predicted"/>
<dbReference type="EMBL" id="AOIQ01000021">
    <property type="protein sequence ID" value="ELZ08264.1"/>
    <property type="molecule type" value="Genomic_DNA"/>
</dbReference>
<dbReference type="OrthoDB" id="145984at2157"/>